<dbReference type="EMBL" id="KQ981953">
    <property type="protein sequence ID" value="KYN32346.1"/>
    <property type="molecule type" value="Genomic_DNA"/>
</dbReference>
<proteinExistence type="predicted"/>
<keyword evidence="2" id="KW-1185">Reference proteome</keyword>
<gene>
    <name evidence="1" type="ORF">ALC56_13203</name>
</gene>
<dbReference type="Proteomes" id="UP000078541">
    <property type="component" value="Unassembled WGS sequence"/>
</dbReference>
<evidence type="ECO:0000313" key="1">
    <source>
        <dbReference type="EMBL" id="KYN32346.1"/>
    </source>
</evidence>
<accession>A0A195EW20</accession>
<reference evidence="1 2" key="1">
    <citation type="submission" date="2016-03" db="EMBL/GenBank/DDBJ databases">
        <title>Trachymyrmex septentrionalis WGS genome.</title>
        <authorList>
            <person name="Nygaard S."/>
            <person name="Hu H."/>
            <person name="Boomsma J."/>
            <person name="Zhang G."/>
        </authorList>
    </citation>
    <scope>NUCLEOTIDE SEQUENCE [LARGE SCALE GENOMIC DNA]</scope>
    <source>
        <strain evidence="1">Tsep2-gDNA-1</strain>
        <tissue evidence="1">Whole body</tissue>
    </source>
</reference>
<organism evidence="1 2">
    <name type="scientific">Trachymyrmex septentrionalis</name>
    <dbReference type="NCBI Taxonomy" id="34720"/>
    <lineage>
        <taxon>Eukaryota</taxon>
        <taxon>Metazoa</taxon>
        <taxon>Ecdysozoa</taxon>
        <taxon>Arthropoda</taxon>
        <taxon>Hexapoda</taxon>
        <taxon>Insecta</taxon>
        <taxon>Pterygota</taxon>
        <taxon>Neoptera</taxon>
        <taxon>Endopterygota</taxon>
        <taxon>Hymenoptera</taxon>
        <taxon>Apocrita</taxon>
        <taxon>Aculeata</taxon>
        <taxon>Formicoidea</taxon>
        <taxon>Formicidae</taxon>
        <taxon>Myrmicinae</taxon>
        <taxon>Trachymyrmex</taxon>
    </lineage>
</organism>
<protein>
    <submittedName>
        <fullName evidence="1">Uncharacterized protein</fullName>
    </submittedName>
</protein>
<sequence length="107" mass="12155">MAKGKKGRPALFRLVENCQREHARNYECTGTSLEPIQCPQQLARNFGRDCVPDVALHSARVFLTKLMLIANSGGKLESPRCKVNTRKFRTTEFVATTRRSSMVFFAY</sequence>
<dbReference type="AlphaFoldDB" id="A0A195EW20"/>
<name>A0A195EW20_9HYME</name>
<evidence type="ECO:0000313" key="2">
    <source>
        <dbReference type="Proteomes" id="UP000078541"/>
    </source>
</evidence>